<dbReference type="AlphaFoldDB" id="A0A2R5GGW1"/>
<dbReference type="InterPro" id="IPR014001">
    <property type="entry name" value="Helicase_ATP-bd"/>
</dbReference>
<accession>A0A2R5GGW1</accession>
<protein>
    <recommendedName>
        <fullName evidence="1">RNA helicase</fullName>
        <ecNumber evidence="1">3.6.4.13</ecNumber>
    </recommendedName>
</protein>
<reference evidence="9 10" key="1">
    <citation type="submission" date="2017-12" db="EMBL/GenBank/DDBJ databases">
        <title>Sequencing, de novo assembly and annotation of complete genome of a new Thraustochytrid species, strain FCC1311.</title>
        <authorList>
            <person name="Sedici K."/>
            <person name="Godart F."/>
            <person name="Aiese Cigliano R."/>
            <person name="Sanseverino W."/>
            <person name="Barakat M."/>
            <person name="Ortet P."/>
            <person name="Marechal E."/>
            <person name="Cagnac O."/>
            <person name="Amato A."/>
        </authorList>
    </citation>
    <scope>NUCLEOTIDE SEQUENCE [LARGE SCALE GENOMIC DNA]</scope>
</reference>
<organism evidence="9 10">
    <name type="scientific">Hondaea fermentalgiana</name>
    <dbReference type="NCBI Taxonomy" id="2315210"/>
    <lineage>
        <taxon>Eukaryota</taxon>
        <taxon>Sar</taxon>
        <taxon>Stramenopiles</taxon>
        <taxon>Bigyra</taxon>
        <taxon>Labyrinthulomycetes</taxon>
        <taxon>Thraustochytrida</taxon>
        <taxon>Thraustochytriidae</taxon>
        <taxon>Hondaea</taxon>
    </lineage>
</organism>
<keyword evidence="3" id="KW-0378">Hydrolase</keyword>
<dbReference type="PROSITE" id="PS51194">
    <property type="entry name" value="HELICASE_CTER"/>
    <property type="match status" value="1"/>
</dbReference>
<dbReference type="Gene3D" id="3.40.50.300">
    <property type="entry name" value="P-loop containing nucleotide triphosphate hydrolases"/>
    <property type="match status" value="2"/>
</dbReference>
<dbReference type="PANTHER" id="PTHR47958">
    <property type="entry name" value="ATP-DEPENDENT RNA HELICASE DBP3"/>
    <property type="match status" value="1"/>
</dbReference>
<dbReference type="GO" id="GO:0016787">
    <property type="term" value="F:hydrolase activity"/>
    <property type="evidence" value="ECO:0007669"/>
    <property type="project" value="UniProtKB-KW"/>
</dbReference>
<evidence type="ECO:0000256" key="2">
    <source>
        <dbReference type="ARBA" id="ARBA00022741"/>
    </source>
</evidence>
<evidence type="ECO:0000256" key="5">
    <source>
        <dbReference type="ARBA" id="ARBA00022840"/>
    </source>
</evidence>
<evidence type="ECO:0000259" key="8">
    <source>
        <dbReference type="PROSITE" id="PS51194"/>
    </source>
</evidence>
<evidence type="ECO:0000256" key="4">
    <source>
        <dbReference type="ARBA" id="ARBA00022806"/>
    </source>
</evidence>
<dbReference type="Pfam" id="PF00271">
    <property type="entry name" value="Helicase_C"/>
    <property type="match status" value="1"/>
</dbReference>
<dbReference type="InParanoid" id="A0A2R5GGW1"/>
<dbReference type="SMART" id="SM00490">
    <property type="entry name" value="HELICc"/>
    <property type="match status" value="1"/>
</dbReference>
<evidence type="ECO:0000256" key="6">
    <source>
        <dbReference type="SAM" id="MobiDB-lite"/>
    </source>
</evidence>
<dbReference type="InterPro" id="IPR044742">
    <property type="entry name" value="DEAD/DEAH_RhlB"/>
</dbReference>
<feature type="compositionally biased region" description="Basic and acidic residues" evidence="6">
    <location>
        <begin position="562"/>
        <end position="586"/>
    </location>
</feature>
<dbReference type="EMBL" id="BEYU01000071">
    <property type="protein sequence ID" value="GBG30146.1"/>
    <property type="molecule type" value="Genomic_DNA"/>
</dbReference>
<feature type="compositionally biased region" description="Basic residues" evidence="6">
    <location>
        <begin position="587"/>
        <end position="599"/>
    </location>
</feature>
<dbReference type="PROSITE" id="PS51192">
    <property type="entry name" value="HELICASE_ATP_BIND_1"/>
    <property type="match status" value="1"/>
</dbReference>
<evidence type="ECO:0000256" key="1">
    <source>
        <dbReference type="ARBA" id="ARBA00012552"/>
    </source>
</evidence>
<dbReference type="CDD" id="cd00268">
    <property type="entry name" value="DEADc"/>
    <property type="match status" value="1"/>
</dbReference>
<dbReference type="CDD" id="cd18787">
    <property type="entry name" value="SF2_C_DEAD"/>
    <property type="match status" value="1"/>
</dbReference>
<feature type="region of interest" description="Disordered" evidence="6">
    <location>
        <begin position="1"/>
        <end position="97"/>
    </location>
</feature>
<comment type="caution">
    <text evidence="9">The sequence shown here is derived from an EMBL/GenBank/DDBJ whole genome shotgun (WGS) entry which is preliminary data.</text>
</comment>
<dbReference type="SMART" id="SM00487">
    <property type="entry name" value="DEXDc"/>
    <property type="match status" value="1"/>
</dbReference>
<keyword evidence="10" id="KW-1185">Reference proteome</keyword>
<dbReference type="SUPFAM" id="SSF52540">
    <property type="entry name" value="P-loop containing nucleoside triphosphate hydrolases"/>
    <property type="match status" value="1"/>
</dbReference>
<keyword evidence="5" id="KW-0067">ATP-binding</keyword>
<evidence type="ECO:0000313" key="10">
    <source>
        <dbReference type="Proteomes" id="UP000241890"/>
    </source>
</evidence>
<dbReference type="GO" id="GO:0003676">
    <property type="term" value="F:nucleic acid binding"/>
    <property type="evidence" value="ECO:0007669"/>
    <property type="project" value="InterPro"/>
</dbReference>
<feature type="compositionally biased region" description="Acidic residues" evidence="6">
    <location>
        <begin position="37"/>
        <end position="85"/>
    </location>
</feature>
<dbReference type="InterPro" id="IPR011545">
    <property type="entry name" value="DEAD/DEAH_box_helicase_dom"/>
</dbReference>
<feature type="domain" description="Helicase C-terminal" evidence="8">
    <location>
        <begin position="369"/>
        <end position="520"/>
    </location>
</feature>
<feature type="compositionally biased region" description="Low complexity" evidence="6">
    <location>
        <begin position="531"/>
        <end position="545"/>
    </location>
</feature>
<evidence type="ECO:0000256" key="3">
    <source>
        <dbReference type="ARBA" id="ARBA00022801"/>
    </source>
</evidence>
<dbReference type="GO" id="GO:0003724">
    <property type="term" value="F:RNA helicase activity"/>
    <property type="evidence" value="ECO:0007669"/>
    <property type="project" value="UniProtKB-EC"/>
</dbReference>
<feature type="compositionally biased region" description="Acidic residues" evidence="6">
    <location>
        <begin position="1"/>
        <end position="16"/>
    </location>
</feature>
<dbReference type="Proteomes" id="UP000241890">
    <property type="component" value="Unassembled WGS sequence"/>
</dbReference>
<feature type="region of interest" description="Disordered" evidence="6">
    <location>
        <begin position="527"/>
        <end position="599"/>
    </location>
</feature>
<dbReference type="EC" id="3.6.4.13" evidence="1"/>
<name>A0A2R5GGW1_9STRA</name>
<feature type="domain" description="Helicase ATP-binding" evidence="7">
    <location>
        <begin position="143"/>
        <end position="320"/>
    </location>
</feature>
<evidence type="ECO:0000259" key="7">
    <source>
        <dbReference type="PROSITE" id="PS51192"/>
    </source>
</evidence>
<gene>
    <name evidence="9" type="ORF">FCC1311_063662</name>
</gene>
<dbReference type="Pfam" id="PF00270">
    <property type="entry name" value="DEAD"/>
    <property type="match status" value="1"/>
</dbReference>
<dbReference type="InterPro" id="IPR027417">
    <property type="entry name" value="P-loop_NTPase"/>
</dbReference>
<proteinExistence type="predicted"/>
<dbReference type="GO" id="GO:0005524">
    <property type="term" value="F:ATP binding"/>
    <property type="evidence" value="ECO:0007669"/>
    <property type="project" value="UniProtKB-KW"/>
</dbReference>
<evidence type="ECO:0000313" key="9">
    <source>
        <dbReference type="EMBL" id="GBG30146.1"/>
    </source>
</evidence>
<dbReference type="InterPro" id="IPR001650">
    <property type="entry name" value="Helicase_C-like"/>
</dbReference>
<keyword evidence="2" id="KW-0547">Nucleotide-binding</keyword>
<sequence>MFADLADSDSEPESGTESEPSVAQDKNKKAQQVDETVVNEDEDEDEDGDGEIDIDGDDDDDDDDDKEDDDEEEDNSEDDLEDDAEQQERDEALSFRDLIGKTSRTGTVLTEGFVQAVCASFGAQNIDERSPTEVQRQSWQVLLESETWDRDVIAIAQTGSGKTLAFLVPLLAELASLSEGALQSATTSCIKPTAIVLAPTRELARQTEAAAEAVLAHPGVGIKLSVFLTIGGVSYEKSRQDLLDSNPHLIVATPGRFWSFTNPDAEDMCVSLDRIQSFVLDEADCMLDMGFLDDVTKIRSLMPAETRVILTSATWEQDSLVQVEAKKLCRTGQSPIYIGVDSQKGLTAARTVQQRVEVVKHKGAPRFRLLVETLAPLVKDNAETDALAIVFVMFKQESKKVAQDLREEGIPAVALNGDMSQTARHEALETFKRGEALVLVATDVAARGLDVPSVELVVNYSLGMTIEEYVHRIGRCGRAGRAGRSVTFFLRPDDCKLGPELVKVLEDSHQQVPVDLRILAEKEVKARARKTASASSSTSSTNSRARGGGGASGAVVLDQDEADRLEQQRANREKQLRLQRQRDAKSGKKGGGKSRRGRR</sequence>
<keyword evidence="4 9" id="KW-0347">Helicase</keyword>